<dbReference type="RefSeq" id="WP_388102683.1">
    <property type="nucleotide sequence ID" value="NZ_JBIAHM010000001.1"/>
</dbReference>
<sequence>MTSHAMTLPGIGRIAPPGATDCRGLDCHAVIGPAPDGDTRDAWHATFQGGAPAMDIYLAQYNAEFGARHGANCQFHDLPPSIHVACAGNYRALLDELEWANQARFGIAG</sequence>
<keyword evidence="2" id="KW-1185">Reference proteome</keyword>
<dbReference type="EMBL" id="JBIAHM010000001">
    <property type="protein sequence ID" value="MFE9597834.1"/>
    <property type="molecule type" value="Genomic_DNA"/>
</dbReference>
<evidence type="ECO:0000313" key="1">
    <source>
        <dbReference type="EMBL" id="MFE9597834.1"/>
    </source>
</evidence>
<name>A0ABW6LVC7_9ACTN</name>
<organism evidence="1 2">
    <name type="scientific">Streptomyces hokutonensis</name>
    <dbReference type="NCBI Taxonomy" id="1306990"/>
    <lineage>
        <taxon>Bacteria</taxon>
        <taxon>Bacillati</taxon>
        <taxon>Actinomycetota</taxon>
        <taxon>Actinomycetes</taxon>
        <taxon>Kitasatosporales</taxon>
        <taxon>Streptomycetaceae</taxon>
        <taxon>Streptomyces</taxon>
    </lineage>
</organism>
<gene>
    <name evidence="1" type="ORF">ACFYNQ_04560</name>
</gene>
<reference evidence="1 2" key="1">
    <citation type="submission" date="2024-10" db="EMBL/GenBank/DDBJ databases">
        <title>The Natural Products Discovery Center: Release of the First 8490 Sequenced Strains for Exploring Actinobacteria Biosynthetic Diversity.</title>
        <authorList>
            <person name="Kalkreuter E."/>
            <person name="Kautsar S.A."/>
            <person name="Yang D."/>
            <person name="Bader C.D."/>
            <person name="Teijaro C.N."/>
            <person name="Fluegel L."/>
            <person name="Davis C.M."/>
            <person name="Simpson J.R."/>
            <person name="Lauterbach L."/>
            <person name="Steele A.D."/>
            <person name="Gui C."/>
            <person name="Meng S."/>
            <person name="Li G."/>
            <person name="Viehrig K."/>
            <person name="Ye F."/>
            <person name="Su P."/>
            <person name="Kiefer A.F."/>
            <person name="Nichols A."/>
            <person name="Cepeda A.J."/>
            <person name="Yan W."/>
            <person name="Fan B."/>
            <person name="Jiang Y."/>
            <person name="Adhikari A."/>
            <person name="Zheng C.-J."/>
            <person name="Schuster L."/>
            <person name="Cowan T.M."/>
            <person name="Smanski M.J."/>
            <person name="Chevrette M.G."/>
            <person name="De Carvalho L.P.S."/>
            <person name="Shen B."/>
        </authorList>
    </citation>
    <scope>NUCLEOTIDE SEQUENCE [LARGE SCALE GENOMIC DNA]</scope>
    <source>
        <strain evidence="1 2">NPDC006488</strain>
    </source>
</reference>
<proteinExistence type="predicted"/>
<protein>
    <submittedName>
        <fullName evidence="1">Uncharacterized protein</fullName>
    </submittedName>
</protein>
<dbReference type="Proteomes" id="UP001601303">
    <property type="component" value="Unassembled WGS sequence"/>
</dbReference>
<comment type="caution">
    <text evidence="1">The sequence shown here is derived from an EMBL/GenBank/DDBJ whole genome shotgun (WGS) entry which is preliminary data.</text>
</comment>
<evidence type="ECO:0000313" key="2">
    <source>
        <dbReference type="Proteomes" id="UP001601303"/>
    </source>
</evidence>
<accession>A0ABW6LVC7</accession>